<dbReference type="PANTHER" id="PTHR33365">
    <property type="entry name" value="YALI0B05434P"/>
    <property type="match status" value="1"/>
</dbReference>
<protein>
    <submittedName>
        <fullName evidence="4">Uncharacterized protein</fullName>
    </submittedName>
</protein>
<gene>
    <name evidence="4" type="ORF">SETTUDRAFT_111434</name>
</gene>
<reference evidence="4 5" key="2">
    <citation type="journal article" date="2013" name="PLoS Genet.">
        <title>Comparative genome structure, secondary metabolite, and effector coding capacity across Cochliobolus pathogens.</title>
        <authorList>
            <person name="Condon B.J."/>
            <person name="Leng Y."/>
            <person name="Wu D."/>
            <person name="Bushley K.E."/>
            <person name="Ohm R.A."/>
            <person name="Otillar R."/>
            <person name="Martin J."/>
            <person name="Schackwitz W."/>
            <person name="Grimwood J."/>
            <person name="MohdZainudin N."/>
            <person name="Xue C."/>
            <person name="Wang R."/>
            <person name="Manning V.A."/>
            <person name="Dhillon B."/>
            <person name="Tu Z.J."/>
            <person name="Steffenson B.J."/>
            <person name="Salamov A."/>
            <person name="Sun H."/>
            <person name="Lowry S."/>
            <person name="LaButti K."/>
            <person name="Han J."/>
            <person name="Copeland A."/>
            <person name="Lindquist E."/>
            <person name="Barry K."/>
            <person name="Schmutz J."/>
            <person name="Baker S.E."/>
            <person name="Ciuffetti L.M."/>
            <person name="Grigoriev I.V."/>
            <person name="Zhong S."/>
            <person name="Turgeon B.G."/>
        </authorList>
    </citation>
    <scope>NUCLEOTIDE SEQUENCE [LARGE SCALE GENOMIC DNA]</scope>
    <source>
        <strain evidence="5">28A</strain>
    </source>
</reference>
<dbReference type="Proteomes" id="UP000016935">
    <property type="component" value="Unassembled WGS sequence"/>
</dbReference>
<evidence type="ECO:0000256" key="3">
    <source>
        <dbReference type="SAM" id="MobiDB-lite"/>
    </source>
</evidence>
<dbReference type="Pfam" id="PF11807">
    <property type="entry name" value="UstYa"/>
    <property type="match status" value="1"/>
</dbReference>
<sequence>DHCINQIRQLIKCHGDVTPIPTEYYAGYGGNYIDADQVHMCRDSEFLLQWTIRRHNGSEAVHPRNRDGTPKTLDFEEP</sequence>
<comment type="similarity">
    <text evidence="2">Belongs to the ustYa family.</text>
</comment>
<name>R0K8E6_EXST2</name>
<feature type="region of interest" description="Disordered" evidence="3">
    <location>
        <begin position="58"/>
        <end position="78"/>
    </location>
</feature>
<reference evidence="4 5" key="1">
    <citation type="journal article" date="2012" name="PLoS Pathog.">
        <title>Diverse lifestyles and strategies of plant pathogenesis encoded in the genomes of eighteen Dothideomycetes fungi.</title>
        <authorList>
            <person name="Ohm R.A."/>
            <person name="Feau N."/>
            <person name="Henrissat B."/>
            <person name="Schoch C.L."/>
            <person name="Horwitz B.A."/>
            <person name="Barry K.W."/>
            <person name="Condon B.J."/>
            <person name="Copeland A.C."/>
            <person name="Dhillon B."/>
            <person name="Glaser F."/>
            <person name="Hesse C.N."/>
            <person name="Kosti I."/>
            <person name="LaButti K."/>
            <person name="Lindquist E.A."/>
            <person name="Lucas S."/>
            <person name="Salamov A.A."/>
            <person name="Bradshaw R.E."/>
            <person name="Ciuffetti L."/>
            <person name="Hamelin R.C."/>
            <person name="Kema G.H.J."/>
            <person name="Lawrence C."/>
            <person name="Scott J.A."/>
            <person name="Spatafora J.W."/>
            <person name="Turgeon B.G."/>
            <person name="de Wit P.J.G.M."/>
            <person name="Zhong S."/>
            <person name="Goodwin S.B."/>
            <person name="Grigoriev I.V."/>
        </authorList>
    </citation>
    <scope>NUCLEOTIDE SEQUENCE [LARGE SCALE GENOMIC DNA]</scope>
    <source>
        <strain evidence="5">28A</strain>
    </source>
</reference>
<proteinExistence type="inferred from homology"/>
<dbReference type="PANTHER" id="PTHR33365:SF4">
    <property type="entry name" value="CYCLOCHLOROTINE BIOSYNTHESIS PROTEIN O"/>
    <property type="match status" value="1"/>
</dbReference>
<evidence type="ECO:0000256" key="2">
    <source>
        <dbReference type="ARBA" id="ARBA00035112"/>
    </source>
</evidence>
<dbReference type="HOGENOM" id="CLU_2628744_0_0_1"/>
<dbReference type="AlphaFoldDB" id="R0K8E6"/>
<dbReference type="STRING" id="671987.R0K8E6"/>
<feature type="non-terminal residue" evidence="4">
    <location>
        <position position="1"/>
    </location>
</feature>
<evidence type="ECO:0000313" key="5">
    <source>
        <dbReference type="Proteomes" id="UP000016935"/>
    </source>
</evidence>
<comment type="pathway">
    <text evidence="1">Mycotoxin biosynthesis.</text>
</comment>
<dbReference type="InterPro" id="IPR021765">
    <property type="entry name" value="UstYa-like"/>
</dbReference>
<dbReference type="GO" id="GO:0043386">
    <property type="term" value="P:mycotoxin biosynthetic process"/>
    <property type="evidence" value="ECO:0007669"/>
    <property type="project" value="InterPro"/>
</dbReference>
<dbReference type="OrthoDB" id="3687641at2759"/>
<organism evidence="4 5">
    <name type="scientific">Exserohilum turcicum (strain 28A)</name>
    <name type="common">Northern leaf blight fungus</name>
    <name type="synonym">Setosphaeria turcica</name>
    <dbReference type="NCBI Taxonomy" id="671987"/>
    <lineage>
        <taxon>Eukaryota</taxon>
        <taxon>Fungi</taxon>
        <taxon>Dikarya</taxon>
        <taxon>Ascomycota</taxon>
        <taxon>Pezizomycotina</taxon>
        <taxon>Dothideomycetes</taxon>
        <taxon>Pleosporomycetidae</taxon>
        <taxon>Pleosporales</taxon>
        <taxon>Pleosporineae</taxon>
        <taxon>Pleosporaceae</taxon>
        <taxon>Exserohilum</taxon>
    </lineage>
</organism>
<dbReference type="RefSeq" id="XP_008026675.1">
    <property type="nucleotide sequence ID" value="XM_008028484.1"/>
</dbReference>
<evidence type="ECO:0000256" key="1">
    <source>
        <dbReference type="ARBA" id="ARBA00004685"/>
    </source>
</evidence>
<evidence type="ECO:0000313" key="4">
    <source>
        <dbReference type="EMBL" id="EOA85734.1"/>
    </source>
</evidence>
<dbReference type="GeneID" id="19395490"/>
<dbReference type="EMBL" id="KB908648">
    <property type="protein sequence ID" value="EOA85734.1"/>
    <property type="molecule type" value="Genomic_DNA"/>
</dbReference>
<keyword evidence="5" id="KW-1185">Reference proteome</keyword>
<accession>R0K8E6</accession>